<dbReference type="PANTHER" id="PTHR11014:SF169">
    <property type="entry name" value="CLAN MH, FAMILY M20, PEPTIDASE T-LIKE METALLOPEPTIDASE"/>
    <property type="match status" value="1"/>
</dbReference>
<accession>A0ABV8AWP0</accession>
<dbReference type="Pfam" id="PF07687">
    <property type="entry name" value="M20_dimer"/>
    <property type="match status" value="1"/>
</dbReference>
<evidence type="ECO:0000259" key="2">
    <source>
        <dbReference type="Pfam" id="PF07687"/>
    </source>
</evidence>
<dbReference type="SUPFAM" id="SSF53187">
    <property type="entry name" value="Zn-dependent exopeptidases"/>
    <property type="match status" value="1"/>
</dbReference>
<evidence type="ECO:0000313" key="3">
    <source>
        <dbReference type="EMBL" id="MFC3881340.1"/>
    </source>
</evidence>
<dbReference type="Proteomes" id="UP001595805">
    <property type="component" value="Unassembled WGS sequence"/>
</dbReference>
<proteinExistence type="predicted"/>
<dbReference type="SUPFAM" id="SSF55031">
    <property type="entry name" value="Bacterial exopeptidase dimerisation domain"/>
    <property type="match status" value="1"/>
</dbReference>
<keyword evidence="4" id="KW-1185">Reference proteome</keyword>
<evidence type="ECO:0000256" key="1">
    <source>
        <dbReference type="ARBA" id="ARBA00022801"/>
    </source>
</evidence>
<reference evidence="4" key="1">
    <citation type="journal article" date="2019" name="Int. J. Syst. Evol. Microbiol.">
        <title>The Global Catalogue of Microorganisms (GCM) 10K type strain sequencing project: providing services to taxonomists for standard genome sequencing and annotation.</title>
        <authorList>
            <consortium name="The Broad Institute Genomics Platform"/>
            <consortium name="The Broad Institute Genome Sequencing Center for Infectious Disease"/>
            <person name="Wu L."/>
            <person name="Ma J."/>
        </authorList>
    </citation>
    <scope>NUCLEOTIDE SEQUENCE [LARGE SCALE GENOMIC DNA]</scope>
    <source>
        <strain evidence="4">CCUG 60523</strain>
    </source>
</reference>
<dbReference type="EMBL" id="JBHRZS010000007">
    <property type="protein sequence ID" value="MFC3881340.1"/>
    <property type="molecule type" value="Genomic_DNA"/>
</dbReference>
<dbReference type="PIRSF" id="PIRSF005962">
    <property type="entry name" value="Pept_M20D_amidohydro"/>
    <property type="match status" value="1"/>
</dbReference>
<dbReference type="Gene3D" id="3.30.70.360">
    <property type="match status" value="1"/>
</dbReference>
<dbReference type="PANTHER" id="PTHR11014">
    <property type="entry name" value="PEPTIDASE M20 FAMILY MEMBER"/>
    <property type="match status" value="1"/>
</dbReference>
<sequence>MIDSELIEIRRFLHSNPELSGREFETQRFLKNELESIDCHDIKSVGDTGLAVFFKSKNPGKRILIRADIDALPITEINTFDHKSNMPGISHKCGHDGHATILLGLARKLSQSPISSGEVCLLFQPAEETGQGASQVLHDPNFDFKPDFAFALHNLPGFPLHQVICRPSSFTAAVKSVIFKFSGKTSHAAEPENGINPGLAVAEVIQAVEKISQKDISRKDFALASLIHVHLGEKAYGVSAGYAEVHFTLRSWSNEVMENFDQNLLTEVQSITKNHKLDLEHEYLEEFHANTNDPKAFALVKEAAAGQELDFKEIENPFRFGEDFGLFTEKFPGAMFGIGGGENCPALHNPDYDFPDELIETGIRMFDQLVKLVLDKSQ</sequence>
<dbReference type="InterPro" id="IPR002933">
    <property type="entry name" value="Peptidase_M20"/>
</dbReference>
<keyword evidence="1" id="KW-0378">Hydrolase</keyword>
<dbReference type="InterPro" id="IPR011650">
    <property type="entry name" value="Peptidase_M20_dimer"/>
</dbReference>
<name>A0ABV8AWP0_9BACT</name>
<comment type="caution">
    <text evidence="3">The sequence shown here is derived from an EMBL/GenBank/DDBJ whole genome shotgun (WGS) entry which is preliminary data.</text>
</comment>
<dbReference type="NCBIfam" id="TIGR01891">
    <property type="entry name" value="amidohydrolases"/>
    <property type="match status" value="1"/>
</dbReference>
<dbReference type="InterPro" id="IPR036264">
    <property type="entry name" value="Bact_exopeptidase_dim_dom"/>
</dbReference>
<dbReference type="InterPro" id="IPR017439">
    <property type="entry name" value="Amidohydrolase"/>
</dbReference>
<dbReference type="RefSeq" id="WP_377906681.1">
    <property type="nucleotide sequence ID" value="NZ_JBHRZS010000007.1"/>
</dbReference>
<dbReference type="Gene3D" id="3.40.630.10">
    <property type="entry name" value="Zn peptidases"/>
    <property type="match status" value="1"/>
</dbReference>
<protein>
    <submittedName>
        <fullName evidence="3">Amidohydrolase</fullName>
    </submittedName>
</protein>
<organism evidence="3 4">
    <name type="scientific">Algoriphagus namhaensis</name>
    <dbReference type="NCBI Taxonomy" id="915353"/>
    <lineage>
        <taxon>Bacteria</taxon>
        <taxon>Pseudomonadati</taxon>
        <taxon>Bacteroidota</taxon>
        <taxon>Cytophagia</taxon>
        <taxon>Cytophagales</taxon>
        <taxon>Cyclobacteriaceae</taxon>
        <taxon>Algoriphagus</taxon>
    </lineage>
</organism>
<evidence type="ECO:0000313" key="4">
    <source>
        <dbReference type="Proteomes" id="UP001595805"/>
    </source>
</evidence>
<gene>
    <name evidence="3" type="ORF">ACFOSV_14195</name>
</gene>
<dbReference type="Pfam" id="PF01546">
    <property type="entry name" value="Peptidase_M20"/>
    <property type="match status" value="1"/>
</dbReference>
<feature type="domain" description="Peptidase M20 dimerisation" evidence="2">
    <location>
        <begin position="176"/>
        <end position="274"/>
    </location>
</feature>